<feature type="region of interest" description="Disordered" evidence="1">
    <location>
        <begin position="324"/>
        <end position="434"/>
    </location>
</feature>
<evidence type="ECO:0000256" key="2">
    <source>
        <dbReference type="SAM" id="Phobius"/>
    </source>
</evidence>
<feature type="region of interest" description="Disordered" evidence="1">
    <location>
        <begin position="128"/>
        <end position="183"/>
    </location>
</feature>
<evidence type="ECO:0000313" key="3">
    <source>
        <dbReference type="EMBL" id="KAK3203446.1"/>
    </source>
</evidence>
<gene>
    <name evidence="3" type="ORF">GRF29_112g1342968</name>
</gene>
<feature type="compositionally biased region" description="Polar residues" evidence="1">
    <location>
        <begin position="384"/>
        <end position="414"/>
    </location>
</feature>
<feature type="compositionally biased region" description="Polar residues" evidence="1">
    <location>
        <begin position="288"/>
        <end position="309"/>
    </location>
</feature>
<feature type="transmembrane region" description="Helical" evidence="2">
    <location>
        <begin position="667"/>
        <end position="686"/>
    </location>
</feature>
<proteinExistence type="predicted"/>
<feature type="compositionally biased region" description="Polar residues" evidence="1">
    <location>
        <begin position="169"/>
        <end position="180"/>
    </location>
</feature>
<reference evidence="3 4" key="1">
    <citation type="submission" date="2021-02" db="EMBL/GenBank/DDBJ databases">
        <title>Genome assembly of Pseudopithomyces chartarum.</title>
        <authorList>
            <person name="Jauregui R."/>
            <person name="Singh J."/>
            <person name="Voisey C."/>
        </authorList>
    </citation>
    <scope>NUCLEOTIDE SEQUENCE [LARGE SCALE GENOMIC DNA]</scope>
    <source>
        <strain evidence="3 4">AGR01</strain>
    </source>
</reference>
<comment type="caution">
    <text evidence="3">The sequence shown here is derived from an EMBL/GenBank/DDBJ whole genome shotgun (WGS) entry which is preliminary data.</text>
</comment>
<feature type="compositionally biased region" description="Polar residues" evidence="1">
    <location>
        <begin position="456"/>
        <end position="469"/>
    </location>
</feature>
<feature type="compositionally biased region" description="Low complexity" evidence="1">
    <location>
        <begin position="263"/>
        <end position="281"/>
    </location>
</feature>
<dbReference type="AlphaFoldDB" id="A0AAN6LW88"/>
<keyword evidence="2" id="KW-0812">Transmembrane</keyword>
<feature type="compositionally biased region" description="Basic and acidic residues" evidence="1">
    <location>
        <begin position="339"/>
        <end position="349"/>
    </location>
</feature>
<keyword evidence="4" id="KW-1185">Reference proteome</keyword>
<dbReference type="EMBL" id="WVTA01000011">
    <property type="protein sequence ID" value="KAK3203446.1"/>
    <property type="molecule type" value="Genomic_DNA"/>
</dbReference>
<feature type="compositionally biased region" description="Basic and acidic residues" evidence="1">
    <location>
        <begin position="135"/>
        <end position="146"/>
    </location>
</feature>
<feature type="compositionally biased region" description="Polar residues" evidence="1">
    <location>
        <begin position="8"/>
        <end position="22"/>
    </location>
</feature>
<name>A0AAN6LW88_9PLEO</name>
<feature type="compositionally biased region" description="Basic and acidic residues" evidence="1">
    <location>
        <begin position="233"/>
        <end position="243"/>
    </location>
</feature>
<evidence type="ECO:0000313" key="4">
    <source>
        <dbReference type="Proteomes" id="UP001280581"/>
    </source>
</evidence>
<evidence type="ECO:0000256" key="1">
    <source>
        <dbReference type="SAM" id="MobiDB-lite"/>
    </source>
</evidence>
<organism evidence="3 4">
    <name type="scientific">Pseudopithomyces chartarum</name>
    <dbReference type="NCBI Taxonomy" id="1892770"/>
    <lineage>
        <taxon>Eukaryota</taxon>
        <taxon>Fungi</taxon>
        <taxon>Dikarya</taxon>
        <taxon>Ascomycota</taxon>
        <taxon>Pezizomycotina</taxon>
        <taxon>Dothideomycetes</taxon>
        <taxon>Pleosporomycetidae</taxon>
        <taxon>Pleosporales</taxon>
        <taxon>Massarineae</taxon>
        <taxon>Didymosphaeriaceae</taxon>
        <taxon>Pseudopithomyces</taxon>
    </lineage>
</organism>
<feature type="compositionally biased region" description="Low complexity" evidence="1">
    <location>
        <begin position="371"/>
        <end position="383"/>
    </location>
</feature>
<feature type="region of interest" description="Disordered" evidence="1">
    <location>
        <begin position="1"/>
        <end position="59"/>
    </location>
</feature>
<dbReference type="Proteomes" id="UP001280581">
    <property type="component" value="Unassembled WGS sequence"/>
</dbReference>
<keyword evidence="2" id="KW-0472">Membrane</keyword>
<feature type="region of interest" description="Disordered" evidence="1">
    <location>
        <begin position="221"/>
        <end position="312"/>
    </location>
</feature>
<protein>
    <submittedName>
        <fullName evidence="3">Uncharacterized protein</fullName>
    </submittedName>
</protein>
<sequence length="796" mass="87726">MSYPAQVGTHNSDNSLSLTSLESGADDFERRMIETAREERRPDNARTPRIHAFSKARTHPRVGVTMENLERLNAKSNASLGPNAHAHARLISPPSSSGSTRSDPALNVPSGWGRKARVKRDWMRSITAEASSGADARDDTLDRIAPDSDETPPRNPDVPRPSIEDSPLSHKSFSYGTPASQRRRSIDDWTLDLNQASLIASTPYRPRNMALDDIRQREIESLEEQGVPTNGLDKIRDGSPEGKRRPRSASSKSANDQAVDTNSRPGTLSSSKSSLKSTSGSRPHRRTNSWQTIGKATAVTGESTGTTPIIVNKKSSETIGTVDSRLLANQATPARRLPNRRDDSHDLLRRLARASSTPSPGPSRTEASRPQSASSRQFGSSSQTAVNDTSPPNPTTLRESSSAEGEDLQTSSNGRPAAGVNATPMPAERTILNPKTPVVTGAWVDTIIETPAPLTDQRSTRPSQSSVRNRSPVKKTAEVPQNTEQPEEEQERPVPVVTKPDLPRSVLDAIVEEARASGRHRASDYGESTINSLEELIMPIPGASESGTPDEDTIGLEIPTAVPRNEAERRRQEELLHIQQMDQKLRSTRTSLRDTSRGIRRVEEQIERGGEEPNGQLDAGAPRTANGKTVRHLYECPCSESGHAQFSLWTGFKRLFYDSSLKPKRRGWGLTWLSILLLAVLTWFVLENICCEIWGHRMYARSYKGYGVVWGAPEYPYVLPTMTYRAFVRPWWRPLYSSVTWTWRAAGFNGGDAVHGSARTTAVKIAERILVKDQARVRFEEEAASVLGMTADEVVR</sequence>
<feature type="compositionally biased region" description="Basic residues" evidence="1">
    <location>
        <begin position="48"/>
        <end position="59"/>
    </location>
</feature>
<feature type="compositionally biased region" description="Low complexity" evidence="1">
    <location>
        <begin position="92"/>
        <end position="104"/>
    </location>
</feature>
<feature type="compositionally biased region" description="Basic and acidic residues" evidence="1">
    <location>
        <begin position="27"/>
        <end position="46"/>
    </location>
</feature>
<feature type="region of interest" description="Disordered" evidence="1">
    <location>
        <begin position="450"/>
        <end position="499"/>
    </location>
</feature>
<feature type="region of interest" description="Disordered" evidence="1">
    <location>
        <begin position="87"/>
        <end position="112"/>
    </location>
</feature>
<keyword evidence="2" id="KW-1133">Transmembrane helix</keyword>
<accession>A0AAN6LW88</accession>